<dbReference type="Proteomes" id="UP000314294">
    <property type="component" value="Unassembled WGS sequence"/>
</dbReference>
<sequence length="140" mass="14369">MAILGLERNHAGPTVSRAKRSHDTGGTLSSATVARVPLNGSETVHLVRVEHNAGLTSTVAVAAGGVAAVALRYCGPGPVDQDGRQLSVGIRVASDSPSDATKVSTHAIRVATESWSRPRRSPATPSGDTPVSTSERALLL</sequence>
<gene>
    <name evidence="2" type="ORF">EYF80_036586</name>
</gene>
<feature type="compositionally biased region" description="Polar residues" evidence="1">
    <location>
        <begin position="123"/>
        <end position="140"/>
    </location>
</feature>
<proteinExistence type="predicted"/>
<reference evidence="2 3" key="1">
    <citation type="submission" date="2019-03" db="EMBL/GenBank/DDBJ databases">
        <title>First draft genome of Liparis tanakae, snailfish: a comprehensive survey of snailfish specific genes.</title>
        <authorList>
            <person name="Kim W."/>
            <person name="Song I."/>
            <person name="Jeong J.-H."/>
            <person name="Kim D."/>
            <person name="Kim S."/>
            <person name="Ryu S."/>
            <person name="Song J.Y."/>
            <person name="Lee S.K."/>
        </authorList>
    </citation>
    <scope>NUCLEOTIDE SEQUENCE [LARGE SCALE GENOMIC DNA]</scope>
    <source>
        <tissue evidence="2">Muscle</tissue>
    </source>
</reference>
<evidence type="ECO:0000313" key="2">
    <source>
        <dbReference type="EMBL" id="TNN53224.1"/>
    </source>
</evidence>
<evidence type="ECO:0000313" key="3">
    <source>
        <dbReference type="Proteomes" id="UP000314294"/>
    </source>
</evidence>
<accession>A0A4Z2GKB4</accession>
<comment type="caution">
    <text evidence="2">The sequence shown here is derived from an EMBL/GenBank/DDBJ whole genome shotgun (WGS) entry which is preliminary data.</text>
</comment>
<dbReference type="AlphaFoldDB" id="A0A4Z2GKB4"/>
<feature type="region of interest" description="Disordered" evidence="1">
    <location>
        <begin position="113"/>
        <end position="140"/>
    </location>
</feature>
<evidence type="ECO:0000256" key="1">
    <source>
        <dbReference type="SAM" id="MobiDB-lite"/>
    </source>
</evidence>
<organism evidence="2 3">
    <name type="scientific">Liparis tanakae</name>
    <name type="common">Tanaka's snailfish</name>
    <dbReference type="NCBI Taxonomy" id="230148"/>
    <lineage>
        <taxon>Eukaryota</taxon>
        <taxon>Metazoa</taxon>
        <taxon>Chordata</taxon>
        <taxon>Craniata</taxon>
        <taxon>Vertebrata</taxon>
        <taxon>Euteleostomi</taxon>
        <taxon>Actinopterygii</taxon>
        <taxon>Neopterygii</taxon>
        <taxon>Teleostei</taxon>
        <taxon>Neoteleostei</taxon>
        <taxon>Acanthomorphata</taxon>
        <taxon>Eupercaria</taxon>
        <taxon>Perciformes</taxon>
        <taxon>Cottioidei</taxon>
        <taxon>Cottales</taxon>
        <taxon>Liparidae</taxon>
        <taxon>Liparis</taxon>
    </lineage>
</organism>
<keyword evidence="3" id="KW-1185">Reference proteome</keyword>
<dbReference type="EMBL" id="SRLO01000522">
    <property type="protein sequence ID" value="TNN53224.1"/>
    <property type="molecule type" value="Genomic_DNA"/>
</dbReference>
<name>A0A4Z2GKB4_9TELE</name>
<protein>
    <submittedName>
        <fullName evidence="2">Uncharacterized protein</fullName>
    </submittedName>
</protein>
<feature type="region of interest" description="Disordered" evidence="1">
    <location>
        <begin position="1"/>
        <end position="28"/>
    </location>
</feature>